<dbReference type="Proteomes" id="UP000242414">
    <property type="component" value="Unassembled WGS sequence"/>
</dbReference>
<evidence type="ECO:0000256" key="5">
    <source>
        <dbReference type="ARBA" id="ARBA00022723"/>
    </source>
</evidence>
<feature type="domain" description="PPM-type phosphatase" evidence="12">
    <location>
        <begin position="23"/>
        <end position="287"/>
    </location>
</feature>
<proteinExistence type="inferred from homology"/>
<dbReference type="PROSITE" id="PS51746">
    <property type="entry name" value="PPM_2"/>
    <property type="match status" value="1"/>
</dbReference>
<keyword evidence="8" id="KW-0464">Manganese</keyword>
<dbReference type="SUPFAM" id="SSF81606">
    <property type="entry name" value="PP2C-like"/>
    <property type="match status" value="1"/>
</dbReference>
<dbReference type="PANTHER" id="PTHR13832:SF565">
    <property type="entry name" value="AT28366P-RELATED"/>
    <property type="match status" value="1"/>
</dbReference>
<keyword evidence="7 10" id="KW-0904">Protein phosphatase</keyword>
<dbReference type="InterPro" id="IPR001932">
    <property type="entry name" value="PPM-type_phosphatase-like_dom"/>
</dbReference>
<dbReference type="FunFam" id="3.60.40.10:FF:000016">
    <property type="entry name" value="Protein phosphatase 2C"/>
    <property type="match status" value="1"/>
</dbReference>
<keyword evidence="6 10" id="KW-0378">Hydrolase</keyword>
<dbReference type="Gene3D" id="3.60.40.10">
    <property type="entry name" value="PPM-type phosphatase domain"/>
    <property type="match status" value="1"/>
</dbReference>
<evidence type="ECO:0000256" key="1">
    <source>
        <dbReference type="ARBA" id="ARBA00001936"/>
    </source>
</evidence>
<protein>
    <recommendedName>
        <fullName evidence="4">protein-serine/threonine phosphatase</fullName>
        <ecNumber evidence="4">3.1.3.16</ecNumber>
    </recommendedName>
</protein>
<comment type="cofactor">
    <cofactor evidence="2">
        <name>Mg(2+)</name>
        <dbReference type="ChEBI" id="CHEBI:18420"/>
    </cofactor>
</comment>
<evidence type="ECO:0000256" key="7">
    <source>
        <dbReference type="ARBA" id="ARBA00022912"/>
    </source>
</evidence>
<evidence type="ECO:0000256" key="8">
    <source>
        <dbReference type="ARBA" id="ARBA00023211"/>
    </source>
</evidence>
<evidence type="ECO:0000256" key="3">
    <source>
        <dbReference type="ARBA" id="ARBA00006702"/>
    </source>
</evidence>
<dbReference type="InterPro" id="IPR015655">
    <property type="entry name" value="PP2C"/>
</dbReference>
<dbReference type="GO" id="GO:0004722">
    <property type="term" value="F:protein serine/threonine phosphatase activity"/>
    <property type="evidence" value="ECO:0007669"/>
    <property type="project" value="UniProtKB-EC"/>
</dbReference>
<dbReference type="PROSITE" id="PS01032">
    <property type="entry name" value="PPM_1"/>
    <property type="match status" value="1"/>
</dbReference>
<evidence type="ECO:0000256" key="11">
    <source>
        <dbReference type="SAM" id="MobiDB-lite"/>
    </source>
</evidence>
<comment type="catalytic activity">
    <reaction evidence="9">
        <text>O-phospho-L-threonyl-[protein] + H2O = L-threonyl-[protein] + phosphate</text>
        <dbReference type="Rhea" id="RHEA:47004"/>
        <dbReference type="Rhea" id="RHEA-COMP:11060"/>
        <dbReference type="Rhea" id="RHEA-COMP:11605"/>
        <dbReference type="ChEBI" id="CHEBI:15377"/>
        <dbReference type="ChEBI" id="CHEBI:30013"/>
        <dbReference type="ChEBI" id="CHEBI:43474"/>
        <dbReference type="ChEBI" id="CHEBI:61977"/>
        <dbReference type="EC" id="3.1.3.16"/>
    </reaction>
    <physiologicalReaction direction="left-to-right" evidence="9">
        <dbReference type="Rhea" id="RHEA:47005"/>
    </physiologicalReaction>
</comment>
<dbReference type="CDD" id="cd00143">
    <property type="entry name" value="PP2Cc"/>
    <property type="match status" value="1"/>
</dbReference>
<organism evidence="13">
    <name type="scientific">Rhizopus microsporus var. microsporus</name>
    <dbReference type="NCBI Taxonomy" id="86635"/>
    <lineage>
        <taxon>Eukaryota</taxon>
        <taxon>Fungi</taxon>
        <taxon>Fungi incertae sedis</taxon>
        <taxon>Mucoromycota</taxon>
        <taxon>Mucoromycotina</taxon>
        <taxon>Mucoromycetes</taxon>
        <taxon>Mucorales</taxon>
        <taxon>Mucorineae</taxon>
        <taxon>Rhizopodaceae</taxon>
        <taxon>Rhizopus</taxon>
    </lineage>
</organism>
<keyword evidence="5" id="KW-0479">Metal-binding</keyword>
<comment type="similarity">
    <text evidence="3 10">Belongs to the PP2C family.</text>
</comment>
<dbReference type="EC" id="3.1.3.16" evidence="4"/>
<sequence length="323" mass="36033">MGQTLPEPNKEKYTSEGNDKKVMYGASCMQGWRANMEDAHTALTSYANTGASFFAVFDGHGGSQVASYSGKTLYKKIMNSPAFEKGRYRETIRSGYYAIDEELKRDPELMNSNSGCTAVVAIVTKNDVLYVSNAGDSRSVISTRDGKGVPLTQDHKPKHPDEHTRIKNAGGFVENGRVNGHLALSRALGDFTFKSNTQLTPDRQAVTAEPDIIEHLITDHDEFMVLACDGIWDCLSSQEVVDFIRCKLCEHKSLGIICEELMDFCLSETDNYSGIGCDNMTVIIVAFLRKKTPQQWYDWMASKSPPKMPIKKQVLLTQKEEEE</sequence>
<dbReference type="SMART" id="SM00332">
    <property type="entry name" value="PP2Cc"/>
    <property type="match status" value="1"/>
</dbReference>
<evidence type="ECO:0000259" key="12">
    <source>
        <dbReference type="PROSITE" id="PS51746"/>
    </source>
</evidence>
<reference evidence="13" key="1">
    <citation type="journal article" date="2016" name="Proc. Natl. Acad. Sci. U.S.A.">
        <title>Lipid metabolic changes in an early divergent fungus govern the establishment of a mutualistic symbiosis with endobacteria.</title>
        <authorList>
            <person name="Lastovetsky O.A."/>
            <person name="Gaspar M.L."/>
            <person name="Mondo S.J."/>
            <person name="LaButti K.M."/>
            <person name="Sandor L."/>
            <person name="Grigoriev I.V."/>
            <person name="Henry S.A."/>
            <person name="Pawlowska T.E."/>
        </authorList>
    </citation>
    <scope>NUCLEOTIDE SEQUENCE [LARGE SCALE GENOMIC DNA]</scope>
    <source>
        <strain evidence="13">ATCC 52814</strain>
    </source>
</reference>
<evidence type="ECO:0000256" key="2">
    <source>
        <dbReference type="ARBA" id="ARBA00001946"/>
    </source>
</evidence>
<dbReference type="InterPro" id="IPR036457">
    <property type="entry name" value="PPM-type-like_dom_sf"/>
</dbReference>
<dbReference type="EMBL" id="KV921867">
    <property type="protein sequence ID" value="ORE10319.1"/>
    <property type="molecule type" value="Genomic_DNA"/>
</dbReference>
<feature type="region of interest" description="Disordered" evidence="11">
    <location>
        <begin position="142"/>
        <end position="165"/>
    </location>
</feature>
<accession>A0A1X0RE98</accession>
<comment type="cofactor">
    <cofactor evidence="1">
        <name>Mn(2+)</name>
        <dbReference type="ChEBI" id="CHEBI:29035"/>
    </cofactor>
</comment>
<name>A0A1X0RE98_RHIZD</name>
<evidence type="ECO:0000313" key="13">
    <source>
        <dbReference type="EMBL" id="ORE10319.1"/>
    </source>
</evidence>
<dbReference type="SMART" id="SM00331">
    <property type="entry name" value="PP2C_SIG"/>
    <property type="match status" value="1"/>
</dbReference>
<evidence type="ECO:0000256" key="4">
    <source>
        <dbReference type="ARBA" id="ARBA00013081"/>
    </source>
</evidence>
<evidence type="ECO:0000256" key="10">
    <source>
        <dbReference type="RuleBase" id="RU003465"/>
    </source>
</evidence>
<dbReference type="InterPro" id="IPR000222">
    <property type="entry name" value="PP2C_BS"/>
</dbReference>
<evidence type="ECO:0000256" key="9">
    <source>
        <dbReference type="ARBA" id="ARBA00048832"/>
    </source>
</evidence>
<dbReference type="Pfam" id="PF00481">
    <property type="entry name" value="PP2C"/>
    <property type="match status" value="1"/>
</dbReference>
<dbReference type="GO" id="GO:0046872">
    <property type="term" value="F:metal ion binding"/>
    <property type="evidence" value="ECO:0007669"/>
    <property type="project" value="UniProtKB-KW"/>
</dbReference>
<dbReference type="AlphaFoldDB" id="A0A1X0RE98"/>
<dbReference type="PANTHER" id="PTHR13832">
    <property type="entry name" value="PROTEIN PHOSPHATASE 2C"/>
    <property type="match status" value="1"/>
</dbReference>
<evidence type="ECO:0000256" key="6">
    <source>
        <dbReference type="ARBA" id="ARBA00022801"/>
    </source>
</evidence>
<feature type="compositionally biased region" description="Basic and acidic residues" evidence="11">
    <location>
        <begin position="153"/>
        <end position="165"/>
    </location>
</feature>
<gene>
    <name evidence="13" type="ORF">BCV72DRAFT_200112</name>
</gene>
<dbReference type="VEuPathDB" id="FungiDB:BCV72DRAFT_200112"/>
<dbReference type="OrthoDB" id="10264738at2759"/>